<keyword evidence="2" id="KW-1133">Transmembrane helix</keyword>
<sequence length="126" mass="13677">MALRSPSSTRPDLGHRDSPPADSPPPTSQVGSGNGAKADVDRLLAKLEKEGVRIDDKIASIIDARMARIKAEVTDAVRGNINEPESDEGLTLPDTIAAVVLGFVLGGELYFFRVWYRNVRAAHRRV</sequence>
<evidence type="ECO:0000256" key="1">
    <source>
        <dbReference type="SAM" id="MobiDB-lite"/>
    </source>
</evidence>
<reference evidence="3" key="1">
    <citation type="submission" date="2024-10" db="EMBL/GenBank/DDBJ databases">
        <authorList>
            <person name="Ryan C."/>
        </authorList>
    </citation>
    <scope>NUCLEOTIDE SEQUENCE [LARGE SCALE GENOMIC DNA]</scope>
</reference>
<evidence type="ECO:0008006" key="5">
    <source>
        <dbReference type="Google" id="ProtNLM"/>
    </source>
</evidence>
<dbReference type="Proteomes" id="UP001497457">
    <property type="component" value="Chromosome 31b"/>
</dbReference>
<keyword evidence="2" id="KW-0472">Membrane</keyword>
<accession>A0ABC9D6K8</accession>
<dbReference type="AlphaFoldDB" id="A0ABC9D6K8"/>
<feature type="region of interest" description="Disordered" evidence="1">
    <location>
        <begin position="1"/>
        <end position="36"/>
    </location>
</feature>
<organism evidence="3 4">
    <name type="scientific">Urochloa decumbens</name>
    <dbReference type="NCBI Taxonomy" id="240449"/>
    <lineage>
        <taxon>Eukaryota</taxon>
        <taxon>Viridiplantae</taxon>
        <taxon>Streptophyta</taxon>
        <taxon>Embryophyta</taxon>
        <taxon>Tracheophyta</taxon>
        <taxon>Spermatophyta</taxon>
        <taxon>Magnoliopsida</taxon>
        <taxon>Liliopsida</taxon>
        <taxon>Poales</taxon>
        <taxon>Poaceae</taxon>
        <taxon>PACMAD clade</taxon>
        <taxon>Panicoideae</taxon>
        <taxon>Panicodae</taxon>
        <taxon>Paniceae</taxon>
        <taxon>Melinidinae</taxon>
        <taxon>Urochloa</taxon>
    </lineage>
</organism>
<dbReference type="EMBL" id="OZ075141">
    <property type="protein sequence ID" value="CAL5031989.1"/>
    <property type="molecule type" value="Genomic_DNA"/>
</dbReference>
<gene>
    <name evidence="3" type="ORF">URODEC1_LOCUS82027</name>
</gene>
<evidence type="ECO:0000313" key="3">
    <source>
        <dbReference type="EMBL" id="CAL5031989.1"/>
    </source>
</evidence>
<protein>
    <recommendedName>
        <fullName evidence="5">DUF3618 domain-containing protein</fullName>
    </recommendedName>
</protein>
<feature type="compositionally biased region" description="Polar residues" evidence="1">
    <location>
        <begin position="1"/>
        <end position="10"/>
    </location>
</feature>
<evidence type="ECO:0000313" key="4">
    <source>
        <dbReference type="Proteomes" id="UP001497457"/>
    </source>
</evidence>
<proteinExistence type="predicted"/>
<feature type="transmembrane region" description="Helical" evidence="2">
    <location>
        <begin position="96"/>
        <end position="116"/>
    </location>
</feature>
<keyword evidence="2" id="KW-0812">Transmembrane</keyword>
<evidence type="ECO:0000256" key="2">
    <source>
        <dbReference type="SAM" id="Phobius"/>
    </source>
</evidence>
<name>A0ABC9D6K8_9POAL</name>
<keyword evidence="4" id="KW-1185">Reference proteome</keyword>